<accession>I4APM8</accession>
<evidence type="ECO:0000256" key="1">
    <source>
        <dbReference type="ARBA" id="ARBA00009324"/>
    </source>
</evidence>
<keyword evidence="2" id="KW-0125">Carotenoid biosynthesis</keyword>
<keyword evidence="4" id="KW-0812">Transmembrane</keyword>
<dbReference type="STRING" id="880071.Fleli_3595"/>
<dbReference type="GO" id="GO:0016119">
    <property type="term" value="P:carotene metabolic process"/>
    <property type="evidence" value="ECO:0007669"/>
    <property type="project" value="TreeGrafter"/>
</dbReference>
<keyword evidence="4" id="KW-1133">Transmembrane helix</keyword>
<feature type="transmembrane region" description="Helical" evidence="4">
    <location>
        <begin position="6"/>
        <end position="25"/>
    </location>
</feature>
<evidence type="ECO:0000313" key="6">
    <source>
        <dbReference type="Proteomes" id="UP000006054"/>
    </source>
</evidence>
<evidence type="ECO:0000313" key="5">
    <source>
        <dbReference type="EMBL" id="AFM05913.1"/>
    </source>
</evidence>
<protein>
    <submittedName>
        <fullName evidence="5">Fatty acid hydroxylase-like protein</fullName>
    </submittedName>
</protein>
<keyword evidence="6" id="KW-1185">Reference proteome</keyword>
<evidence type="ECO:0000256" key="2">
    <source>
        <dbReference type="ARBA" id="ARBA00022746"/>
    </source>
</evidence>
<dbReference type="GO" id="GO:0016123">
    <property type="term" value="P:xanthophyll biosynthetic process"/>
    <property type="evidence" value="ECO:0007669"/>
    <property type="project" value="TreeGrafter"/>
</dbReference>
<dbReference type="PANTHER" id="PTHR31899">
    <property type="entry name" value="BETA-CAROTENE 3-HYDROXYLASE 1, CHLOROPLASTIC"/>
    <property type="match status" value="1"/>
</dbReference>
<dbReference type="EMBL" id="CP003345">
    <property type="protein sequence ID" value="AFM05913.1"/>
    <property type="molecule type" value="Genomic_DNA"/>
</dbReference>
<feature type="transmembrane region" description="Helical" evidence="4">
    <location>
        <begin position="78"/>
        <end position="96"/>
    </location>
</feature>
<dbReference type="KEGG" id="fli:Fleli_3595"/>
<dbReference type="PATRIC" id="fig|880071.3.peg.3601"/>
<dbReference type="PANTHER" id="PTHR31899:SF9">
    <property type="entry name" value="BETA-CAROTENE 3-HYDROXYLASE 1, CHLOROPLASTIC"/>
    <property type="match status" value="1"/>
</dbReference>
<dbReference type="InterPro" id="IPR045019">
    <property type="entry name" value="BETA-OHASE-like"/>
</dbReference>
<dbReference type="HOGENOM" id="CLU_054855_1_0_10"/>
<comment type="similarity">
    <text evidence="1">Belongs to the sterol desaturase family.</text>
</comment>
<sequence>MLSIWQIILVSILTTLCMEGVAWFTHKYVMHGFLWFLHKSHHTNHNHLLEVNDIFALFFSVQSMAMIIIGITYPEWNILLALGVGISLYGIMYAVFHDILTHNRIPFLKIKIENAYLKRIIRAHGVHHRSHKKKDSEAFGFLYAPKKYNRNN</sequence>
<name>I4APM8_BERLS</name>
<gene>
    <name evidence="5" type="ordered locus">Fleli_3595</name>
</gene>
<dbReference type="eggNOG" id="COG3000">
    <property type="taxonomic scope" value="Bacteria"/>
</dbReference>
<keyword evidence="3" id="KW-0560">Oxidoreductase</keyword>
<dbReference type="AlphaFoldDB" id="I4APM8"/>
<organism evidence="5 6">
    <name type="scientific">Bernardetia litoralis (strain ATCC 23117 / DSM 6794 / NBRC 15988 / NCIMB 1366 / Fx l1 / Sio-4)</name>
    <name type="common">Flexibacter litoralis</name>
    <dbReference type="NCBI Taxonomy" id="880071"/>
    <lineage>
        <taxon>Bacteria</taxon>
        <taxon>Pseudomonadati</taxon>
        <taxon>Bacteroidota</taxon>
        <taxon>Cytophagia</taxon>
        <taxon>Cytophagales</taxon>
        <taxon>Bernardetiaceae</taxon>
        <taxon>Bernardetia</taxon>
    </lineage>
</organism>
<keyword evidence="4" id="KW-0472">Membrane</keyword>
<evidence type="ECO:0000256" key="4">
    <source>
        <dbReference type="SAM" id="Phobius"/>
    </source>
</evidence>
<reference evidence="6" key="1">
    <citation type="submission" date="2012-06" db="EMBL/GenBank/DDBJ databases">
        <title>The complete genome of Flexibacter litoralis DSM 6794.</title>
        <authorList>
            <person name="Lucas S."/>
            <person name="Copeland A."/>
            <person name="Lapidus A."/>
            <person name="Glavina del Rio T."/>
            <person name="Dalin E."/>
            <person name="Tice H."/>
            <person name="Bruce D."/>
            <person name="Goodwin L."/>
            <person name="Pitluck S."/>
            <person name="Peters L."/>
            <person name="Ovchinnikova G."/>
            <person name="Lu M."/>
            <person name="Kyrpides N."/>
            <person name="Mavromatis K."/>
            <person name="Ivanova N."/>
            <person name="Brettin T."/>
            <person name="Detter J.C."/>
            <person name="Han C."/>
            <person name="Larimer F."/>
            <person name="Land M."/>
            <person name="Hauser L."/>
            <person name="Markowitz V."/>
            <person name="Cheng J.-F."/>
            <person name="Hugenholtz P."/>
            <person name="Woyke T."/>
            <person name="Wu D."/>
            <person name="Spring S."/>
            <person name="Lang E."/>
            <person name="Kopitz M."/>
            <person name="Brambilla E."/>
            <person name="Klenk H.-P."/>
            <person name="Eisen J.A."/>
        </authorList>
    </citation>
    <scope>NUCLEOTIDE SEQUENCE [LARGE SCALE GENOMIC DNA]</scope>
    <source>
        <strain evidence="6">ATCC 23117 / DSM 6794 / NBRC 15988 / NCIMB 1366 / Sio-4</strain>
    </source>
</reference>
<proteinExistence type="inferred from homology"/>
<dbReference type="RefSeq" id="WP_014799337.1">
    <property type="nucleotide sequence ID" value="NC_018018.1"/>
</dbReference>
<dbReference type="GO" id="GO:0010291">
    <property type="term" value="F:beta-carotene 3-hydroxylase activity"/>
    <property type="evidence" value="ECO:0007669"/>
    <property type="project" value="TreeGrafter"/>
</dbReference>
<evidence type="ECO:0000256" key="3">
    <source>
        <dbReference type="ARBA" id="ARBA00023002"/>
    </source>
</evidence>
<feature type="transmembrane region" description="Helical" evidence="4">
    <location>
        <begin position="54"/>
        <end position="72"/>
    </location>
</feature>
<dbReference type="Proteomes" id="UP000006054">
    <property type="component" value="Chromosome"/>
</dbReference>